<name>A0A9P8TL74_WICPI</name>
<dbReference type="Pfam" id="PF04082">
    <property type="entry name" value="Fungal_trans"/>
    <property type="match status" value="1"/>
</dbReference>
<evidence type="ECO:0000256" key="9">
    <source>
        <dbReference type="SAM" id="MobiDB-lite"/>
    </source>
</evidence>
<feature type="compositionally biased region" description="Polar residues" evidence="9">
    <location>
        <begin position="968"/>
        <end position="983"/>
    </location>
</feature>
<sequence length="1111" mass="122184">MSDPKKSPATEPISTTATTAATTAPTSSTVPVLIESKITKTQPPLNTNKSTDSLNIISHTPPTTETGLNVNQVPLLPINISGSSQANNKAPVTKVPISKPNIGAPSHKYSAEDDEATKLKSSSKKMACVECRQQKSKCDAQDRYPDPCSRCMKKKVSCSLQSDYKRTYKRAKFQRIEEELQQLKKNLGETGVDLLQQLKDGKLSETGTPIPATPGQLLQQNLQNLNDTHPQRIQIPLIRDSSNSTTAGGTPLHPTIPYFNNPVVVGDNLQQDFKNQPSIIRDNSGRVVIPDIVKEKQPEVYKVSPEAMICQPKQFGGVELSSEQIQELFMEFVNRYHRFLPIIDVKKGPERIYRYSPILFWTIISIALRQISSTTLMQLAPLLKTAFAEISISPITRYLPDESDEPILNVSSVFSVQAFLLYTFWPPLTSSLSADSSWNTVGIAIFQAIRLGLNGPGMNNYNHHESSKILSEHVRTWISCNIVSQTIATAFGFPAFNSFDSAVIGSTRTNNDIPLSLKHMVQISHFEDQIAKVLNSNTSDPNGLVDPAERLPLLKVLYKQFVELEIKLESEGMDDVRKFQLLSTKVHLLTYYFLDNSRIANFELRYGLVSLYNAALNFLTHLGTLTENDPHFLKHCPVVFIVKIWQAACIVAKLVHSAISDVIDVGTGRQVYTVAIQSAMKASILKHDIAYRSSGLMRNMWQLFKALREQSNISNLTVTVKTRMSASLFFDCLWVLREQVGMIKLGMNDKNKEDLKEATGGNSASDEEEDEEAFLDEGAAPASASTAETNVGSAVQDHNRDSEEALDEEAGGSAKDPGTNNSENSTQSASIRRRPRSLSNNHNAEHAARKIIKTIPLDPSPITIKADQRLSSTSPLSNSSTPGGSGTAMGMVKPLQSSLRDVIQRQNTPDIVVPVISHERGPIVASNSSSSKPSVTPQANYSNEYQIPPSQQRSLFSHHHQHLPKTVTEPQPRQQSLPPALSYPQSQQTLHNLRHNTFSQQEQTQSQFGTGGASYSSNKHPDLNTGNSYLSPSNIPLSLDFHNDPSTGQTPGPSSTLMNESNNNSSVNILGSTMLNAGNGLTLGIGLDDWDTDIWKEVGSVMNDFGFNADS</sequence>
<dbReference type="GO" id="GO:0000976">
    <property type="term" value="F:transcription cis-regulatory region binding"/>
    <property type="evidence" value="ECO:0007669"/>
    <property type="project" value="TreeGrafter"/>
</dbReference>
<keyword evidence="2" id="KW-0479">Metal-binding</keyword>
<evidence type="ECO:0000313" key="11">
    <source>
        <dbReference type="EMBL" id="KAH3682834.1"/>
    </source>
</evidence>
<keyword evidence="8" id="KW-0175">Coiled coil</keyword>
<keyword evidence="12" id="KW-1185">Reference proteome</keyword>
<feature type="compositionally biased region" description="Polar residues" evidence="9">
    <location>
        <begin position="935"/>
        <end position="955"/>
    </location>
</feature>
<dbReference type="CDD" id="cd00067">
    <property type="entry name" value="GAL4"/>
    <property type="match status" value="1"/>
</dbReference>
<feature type="compositionally biased region" description="Acidic residues" evidence="9">
    <location>
        <begin position="765"/>
        <end position="775"/>
    </location>
</feature>
<gene>
    <name evidence="11" type="ORF">WICPIJ_006173</name>
</gene>
<evidence type="ECO:0000256" key="7">
    <source>
        <dbReference type="ARBA" id="ARBA00023242"/>
    </source>
</evidence>
<feature type="region of interest" description="Disordered" evidence="9">
    <location>
        <begin position="923"/>
        <end position="983"/>
    </location>
</feature>
<evidence type="ECO:0000256" key="5">
    <source>
        <dbReference type="ARBA" id="ARBA00023125"/>
    </source>
</evidence>
<dbReference type="PANTHER" id="PTHR31845:SF21">
    <property type="entry name" value="REGULATORY PROTEIN LEU3"/>
    <property type="match status" value="1"/>
</dbReference>
<dbReference type="OrthoDB" id="2341546at2759"/>
<dbReference type="GO" id="GO:0008270">
    <property type="term" value="F:zinc ion binding"/>
    <property type="evidence" value="ECO:0007669"/>
    <property type="project" value="InterPro"/>
</dbReference>
<dbReference type="PANTHER" id="PTHR31845">
    <property type="entry name" value="FINGER DOMAIN PROTEIN, PUTATIVE-RELATED"/>
    <property type="match status" value="1"/>
</dbReference>
<feature type="region of interest" description="Disordered" evidence="9">
    <location>
        <begin position="1"/>
        <end position="28"/>
    </location>
</feature>
<feature type="region of interest" description="Disordered" evidence="9">
    <location>
        <begin position="753"/>
        <end position="854"/>
    </location>
</feature>
<evidence type="ECO:0000259" key="10">
    <source>
        <dbReference type="PROSITE" id="PS50048"/>
    </source>
</evidence>
<proteinExistence type="predicted"/>
<dbReference type="SUPFAM" id="SSF57701">
    <property type="entry name" value="Zn2/Cys6 DNA-binding domain"/>
    <property type="match status" value="1"/>
</dbReference>
<dbReference type="GO" id="GO:0000981">
    <property type="term" value="F:DNA-binding transcription factor activity, RNA polymerase II-specific"/>
    <property type="evidence" value="ECO:0007669"/>
    <property type="project" value="InterPro"/>
</dbReference>
<keyword evidence="4" id="KW-0805">Transcription regulation</keyword>
<organism evidence="11 12">
    <name type="scientific">Wickerhamomyces pijperi</name>
    <name type="common">Yeast</name>
    <name type="synonym">Pichia pijperi</name>
    <dbReference type="NCBI Taxonomy" id="599730"/>
    <lineage>
        <taxon>Eukaryota</taxon>
        <taxon>Fungi</taxon>
        <taxon>Dikarya</taxon>
        <taxon>Ascomycota</taxon>
        <taxon>Saccharomycotina</taxon>
        <taxon>Saccharomycetes</taxon>
        <taxon>Phaffomycetales</taxon>
        <taxon>Wickerhamomycetaceae</taxon>
        <taxon>Wickerhamomyces</taxon>
    </lineage>
</organism>
<evidence type="ECO:0000256" key="8">
    <source>
        <dbReference type="SAM" id="Coils"/>
    </source>
</evidence>
<feature type="compositionally biased region" description="Polar residues" evidence="9">
    <location>
        <begin position="783"/>
        <end position="793"/>
    </location>
</feature>
<comment type="subcellular location">
    <subcellularLocation>
        <location evidence="1">Nucleus</location>
    </subcellularLocation>
</comment>
<reference evidence="11" key="1">
    <citation type="journal article" date="2021" name="Open Biol.">
        <title>Shared evolutionary footprints suggest mitochondrial oxidative damage underlies multiple complex I losses in fungi.</title>
        <authorList>
            <person name="Schikora-Tamarit M.A."/>
            <person name="Marcet-Houben M."/>
            <person name="Nosek J."/>
            <person name="Gabaldon T."/>
        </authorList>
    </citation>
    <scope>NUCLEOTIDE SEQUENCE</scope>
    <source>
        <strain evidence="11">CBS2887</strain>
    </source>
</reference>
<feature type="region of interest" description="Disordered" evidence="9">
    <location>
        <begin position="998"/>
        <end position="1063"/>
    </location>
</feature>
<reference evidence="11" key="2">
    <citation type="submission" date="2021-01" db="EMBL/GenBank/DDBJ databases">
        <authorList>
            <person name="Schikora-Tamarit M.A."/>
        </authorList>
    </citation>
    <scope>NUCLEOTIDE SEQUENCE</scope>
    <source>
        <strain evidence="11">CBS2887</strain>
    </source>
</reference>
<feature type="compositionally biased region" description="Low complexity" evidence="9">
    <location>
        <begin position="9"/>
        <end position="28"/>
    </location>
</feature>
<dbReference type="FunFam" id="4.10.240.10:FF:000003">
    <property type="entry name" value="C6 transcription factor (Leu3)"/>
    <property type="match status" value="1"/>
</dbReference>
<evidence type="ECO:0000256" key="4">
    <source>
        <dbReference type="ARBA" id="ARBA00023015"/>
    </source>
</evidence>
<keyword evidence="7" id="KW-0539">Nucleus</keyword>
<dbReference type="CDD" id="cd12148">
    <property type="entry name" value="fungal_TF_MHR"/>
    <property type="match status" value="1"/>
</dbReference>
<feature type="coiled-coil region" evidence="8">
    <location>
        <begin position="166"/>
        <end position="193"/>
    </location>
</feature>
<accession>A0A9P8TL74</accession>
<feature type="compositionally biased region" description="Low complexity" evidence="9">
    <location>
        <begin position="998"/>
        <end position="1008"/>
    </location>
</feature>
<feature type="compositionally biased region" description="Polar residues" evidence="9">
    <location>
        <begin position="818"/>
        <end position="830"/>
    </location>
</feature>
<dbReference type="GO" id="GO:0006351">
    <property type="term" value="P:DNA-templated transcription"/>
    <property type="evidence" value="ECO:0007669"/>
    <property type="project" value="InterPro"/>
</dbReference>
<dbReference type="EMBL" id="JAEUBG010003391">
    <property type="protein sequence ID" value="KAH3682834.1"/>
    <property type="molecule type" value="Genomic_DNA"/>
</dbReference>
<dbReference type="GO" id="GO:0001216">
    <property type="term" value="F:DNA-binding transcription activator activity"/>
    <property type="evidence" value="ECO:0007669"/>
    <property type="project" value="UniProtKB-ARBA"/>
</dbReference>
<protein>
    <recommendedName>
        <fullName evidence="10">Zn(2)-C6 fungal-type domain-containing protein</fullName>
    </recommendedName>
</protein>
<feature type="compositionally biased region" description="Polar residues" evidence="9">
    <location>
        <begin position="1013"/>
        <end position="1036"/>
    </location>
</feature>
<feature type="region of interest" description="Disordered" evidence="9">
    <location>
        <begin position="85"/>
        <end position="110"/>
    </location>
</feature>
<evidence type="ECO:0000256" key="6">
    <source>
        <dbReference type="ARBA" id="ARBA00023163"/>
    </source>
</evidence>
<evidence type="ECO:0000256" key="1">
    <source>
        <dbReference type="ARBA" id="ARBA00004123"/>
    </source>
</evidence>
<comment type="caution">
    <text evidence="11">The sequence shown here is derived from an EMBL/GenBank/DDBJ whole genome shotgun (WGS) entry which is preliminary data.</text>
</comment>
<feature type="compositionally biased region" description="Low complexity" evidence="9">
    <location>
        <begin position="870"/>
        <end position="882"/>
    </location>
</feature>
<feature type="compositionally biased region" description="Polar residues" evidence="9">
    <location>
        <begin position="1044"/>
        <end position="1063"/>
    </location>
</feature>
<keyword evidence="6" id="KW-0804">Transcription</keyword>
<dbReference type="PROSITE" id="PS50048">
    <property type="entry name" value="ZN2_CY6_FUNGAL_2"/>
    <property type="match status" value="1"/>
</dbReference>
<keyword evidence="3" id="KW-0862">Zinc</keyword>
<dbReference type="PROSITE" id="PS00463">
    <property type="entry name" value="ZN2_CY6_FUNGAL_1"/>
    <property type="match status" value="1"/>
</dbReference>
<dbReference type="SMART" id="SM00066">
    <property type="entry name" value="GAL4"/>
    <property type="match status" value="1"/>
</dbReference>
<dbReference type="InterPro" id="IPR036864">
    <property type="entry name" value="Zn2-C6_fun-type_DNA-bd_sf"/>
</dbReference>
<evidence type="ECO:0000256" key="2">
    <source>
        <dbReference type="ARBA" id="ARBA00022723"/>
    </source>
</evidence>
<dbReference type="InterPro" id="IPR001138">
    <property type="entry name" value="Zn2Cys6_DnaBD"/>
</dbReference>
<feature type="region of interest" description="Disordered" evidence="9">
    <location>
        <begin position="867"/>
        <end position="890"/>
    </location>
</feature>
<dbReference type="AlphaFoldDB" id="A0A9P8TL74"/>
<dbReference type="GO" id="GO:0005634">
    <property type="term" value="C:nucleus"/>
    <property type="evidence" value="ECO:0007669"/>
    <property type="project" value="UniProtKB-SubCell"/>
</dbReference>
<dbReference type="Proteomes" id="UP000774326">
    <property type="component" value="Unassembled WGS sequence"/>
</dbReference>
<dbReference type="InterPro" id="IPR007219">
    <property type="entry name" value="XnlR_reg_dom"/>
</dbReference>
<feature type="domain" description="Zn(2)-C6 fungal-type" evidence="10">
    <location>
        <begin position="127"/>
        <end position="160"/>
    </location>
</feature>
<keyword evidence="5" id="KW-0238">DNA-binding</keyword>
<dbReference type="InterPro" id="IPR051089">
    <property type="entry name" value="prtT"/>
</dbReference>
<evidence type="ECO:0000313" key="12">
    <source>
        <dbReference type="Proteomes" id="UP000774326"/>
    </source>
</evidence>
<dbReference type="Pfam" id="PF00172">
    <property type="entry name" value="Zn_clus"/>
    <property type="match status" value="1"/>
</dbReference>
<dbReference type="Gene3D" id="4.10.240.10">
    <property type="entry name" value="Zn(2)-C6 fungal-type DNA-binding domain"/>
    <property type="match status" value="1"/>
</dbReference>
<evidence type="ECO:0000256" key="3">
    <source>
        <dbReference type="ARBA" id="ARBA00022833"/>
    </source>
</evidence>